<comment type="subcellular location">
    <subcellularLocation>
        <location evidence="1">Cell membrane</location>
        <topology evidence="1">Peripheral membrane protein</topology>
    </subcellularLocation>
</comment>
<accession>A0A9D1ZL31</accession>
<dbReference type="Proteomes" id="UP000824013">
    <property type="component" value="Unassembled WGS sequence"/>
</dbReference>
<dbReference type="InterPro" id="IPR015854">
    <property type="entry name" value="ABC_transpr_LolD-like"/>
</dbReference>
<evidence type="ECO:0000256" key="2">
    <source>
        <dbReference type="ARBA" id="ARBA00011131"/>
    </source>
</evidence>
<keyword evidence="5" id="KW-0547">Nucleotide-binding</keyword>
<evidence type="ECO:0000256" key="1">
    <source>
        <dbReference type="ARBA" id="ARBA00004202"/>
    </source>
</evidence>
<dbReference type="PANTHER" id="PTHR24220">
    <property type="entry name" value="IMPORT ATP-BINDING PROTEIN"/>
    <property type="match status" value="1"/>
</dbReference>
<evidence type="ECO:0000259" key="12">
    <source>
        <dbReference type="PROSITE" id="PS50893"/>
    </source>
</evidence>
<dbReference type="PANTHER" id="PTHR24220:SF666">
    <property type="entry name" value="HEMIN IMPORT ATP-BINDING PROTEIN HRTA-RELATED"/>
    <property type="match status" value="1"/>
</dbReference>
<dbReference type="GO" id="GO:0006865">
    <property type="term" value="P:amino acid transport"/>
    <property type="evidence" value="ECO:0007669"/>
    <property type="project" value="UniProtKB-KW"/>
</dbReference>
<keyword evidence="3" id="KW-0813">Transport</keyword>
<keyword evidence="6 13" id="KW-0067">ATP-binding</keyword>
<evidence type="ECO:0000256" key="3">
    <source>
        <dbReference type="ARBA" id="ARBA00022448"/>
    </source>
</evidence>
<dbReference type="InterPro" id="IPR003593">
    <property type="entry name" value="AAA+_ATPase"/>
</dbReference>
<reference evidence="13" key="2">
    <citation type="submission" date="2021-04" db="EMBL/GenBank/DDBJ databases">
        <authorList>
            <person name="Gilroy R."/>
        </authorList>
    </citation>
    <scope>NUCLEOTIDE SEQUENCE</scope>
    <source>
        <strain evidence="13">3204</strain>
    </source>
</reference>
<dbReference type="PROSITE" id="PS50893">
    <property type="entry name" value="ABC_TRANSPORTER_2"/>
    <property type="match status" value="1"/>
</dbReference>
<evidence type="ECO:0000256" key="9">
    <source>
        <dbReference type="ARBA" id="ARBA00024359"/>
    </source>
</evidence>
<keyword evidence="7" id="KW-0029">Amino-acid transport</keyword>
<keyword evidence="8" id="KW-0472">Membrane</keyword>
<proteinExistence type="inferred from homology"/>
<comment type="similarity">
    <text evidence="9">Belongs to the ABC transporter superfamily. HrtA family.</text>
</comment>
<dbReference type="InterPro" id="IPR017911">
    <property type="entry name" value="MacB-like_ATP-bd"/>
</dbReference>
<evidence type="ECO:0000256" key="11">
    <source>
        <dbReference type="ARBA" id="ARBA00024721"/>
    </source>
</evidence>
<dbReference type="GO" id="GO:0098796">
    <property type="term" value="C:membrane protein complex"/>
    <property type="evidence" value="ECO:0007669"/>
    <property type="project" value="UniProtKB-ARBA"/>
</dbReference>
<dbReference type="InterPro" id="IPR017871">
    <property type="entry name" value="ABC_transporter-like_CS"/>
</dbReference>
<keyword evidence="4" id="KW-1003">Cell membrane</keyword>
<evidence type="ECO:0000256" key="7">
    <source>
        <dbReference type="ARBA" id="ARBA00022970"/>
    </source>
</evidence>
<evidence type="ECO:0000256" key="4">
    <source>
        <dbReference type="ARBA" id="ARBA00022475"/>
    </source>
</evidence>
<organism evidence="13 14">
    <name type="scientific">Candidatus Companilactobacillus pullicola</name>
    <dbReference type="NCBI Taxonomy" id="2838523"/>
    <lineage>
        <taxon>Bacteria</taxon>
        <taxon>Bacillati</taxon>
        <taxon>Bacillota</taxon>
        <taxon>Bacilli</taxon>
        <taxon>Lactobacillales</taxon>
        <taxon>Lactobacillaceae</taxon>
        <taxon>Companilactobacillus</taxon>
    </lineage>
</organism>
<dbReference type="GO" id="GO:0005524">
    <property type="term" value="F:ATP binding"/>
    <property type="evidence" value="ECO:0007669"/>
    <property type="project" value="UniProtKB-KW"/>
</dbReference>
<dbReference type="CDD" id="cd03255">
    <property type="entry name" value="ABC_MJ0796_LolCDE_FtsE"/>
    <property type="match status" value="1"/>
</dbReference>
<dbReference type="InterPro" id="IPR027417">
    <property type="entry name" value="P-loop_NTPase"/>
</dbReference>
<name>A0A9D1ZL31_9LACO</name>
<reference evidence="13" key="1">
    <citation type="journal article" date="2021" name="PeerJ">
        <title>Extensive microbial diversity within the chicken gut microbiome revealed by metagenomics and culture.</title>
        <authorList>
            <person name="Gilroy R."/>
            <person name="Ravi A."/>
            <person name="Getino M."/>
            <person name="Pursley I."/>
            <person name="Horton D.L."/>
            <person name="Alikhan N.F."/>
            <person name="Baker D."/>
            <person name="Gharbi K."/>
            <person name="Hall N."/>
            <person name="Watson M."/>
            <person name="Adriaenssens E.M."/>
            <person name="Foster-Nyarko E."/>
            <person name="Jarju S."/>
            <person name="Secka A."/>
            <person name="Antonio M."/>
            <person name="Oren A."/>
            <person name="Chaudhuri R.R."/>
            <person name="La Ragione R."/>
            <person name="Hildebrand F."/>
            <person name="Pallen M.J."/>
        </authorList>
    </citation>
    <scope>NUCLEOTIDE SEQUENCE</scope>
    <source>
        <strain evidence="13">3204</strain>
    </source>
</reference>
<dbReference type="EMBL" id="DXCM01000010">
    <property type="protein sequence ID" value="HIY91508.1"/>
    <property type="molecule type" value="Genomic_DNA"/>
</dbReference>
<evidence type="ECO:0000256" key="8">
    <source>
        <dbReference type="ARBA" id="ARBA00023136"/>
    </source>
</evidence>
<dbReference type="GO" id="GO:0016887">
    <property type="term" value="F:ATP hydrolysis activity"/>
    <property type="evidence" value="ECO:0007669"/>
    <property type="project" value="InterPro"/>
</dbReference>
<comment type="function">
    <text evidence="11">Part of the ABC transporter complex hrt involved in hemin import. Responsible for energy coupling to the transport system.</text>
</comment>
<dbReference type="SMART" id="SM00382">
    <property type="entry name" value="AAA"/>
    <property type="match status" value="1"/>
</dbReference>
<dbReference type="Pfam" id="PF00005">
    <property type="entry name" value="ABC_tran"/>
    <property type="match status" value="1"/>
</dbReference>
<evidence type="ECO:0000256" key="6">
    <source>
        <dbReference type="ARBA" id="ARBA00022840"/>
    </source>
</evidence>
<comment type="caution">
    <text evidence="13">The sequence shown here is derived from an EMBL/GenBank/DDBJ whole genome shotgun (WGS) entry which is preliminary data.</text>
</comment>
<dbReference type="InterPro" id="IPR003439">
    <property type="entry name" value="ABC_transporter-like_ATP-bd"/>
</dbReference>
<dbReference type="GO" id="GO:0005886">
    <property type="term" value="C:plasma membrane"/>
    <property type="evidence" value="ECO:0007669"/>
    <property type="project" value="UniProtKB-SubCell"/>
</dbReference>
<evidence type="ECO:0000313" key="13">
    <source>
        <dbReference type="EMBL" id="HIY91508.1"/>
    </source>
</evidence>
<evidence type="ECO:0000256" key="5">
    <source>
        <dbReference type="ARBA" id="ARBA00022741"/>
    </source>
</evidence>
<dbReference type="AlphaFoldDB" id="A0A9D1ZL31"/>
<evidence type="ECO:0000256" key="10">
    <source>
        <dbReference type="ARBA" id="ARBA00024432"/>
    </source>
</evidence>
<evidence type="ECO:0000313" key="14">
    <source>
        <dbReference type="Proteomes" id="UP000824013"/>
    </source>
</evidence>
<feature type="domain" description="ABC transporter" evidence="12">
    <location>
        <begin position="5"/>
        <end position="226"/>
    </location>
</feature>
<dbReference type="PROSITE" id="PS00211">
    <property type="entry name" value="ABC_TRANSPORTER_1"/>
    <property type="match status" value="1"/>
</dbReference>
<protein>
    <recommendedName>
        <fullName evidence="10">Putative hemin import ATP-binding protein HrtA</fullName>
    </recommendedName>
</protein>
<dbReference type="Gene3D" id="3.40.50.300">
    <property type="entry name" value="P-loop containing nucleotide triphosphate hydrolases"/>
    <property type="match status" value="1"/>
</dbReference>
<dbReference type="FunFam" id="3.40.50.300:FF:000032">
    <property type="entry name" value="Export ABC transporter ATP-binding protein"/>
    <property type="match status" value="1"/>
</dbReference>
<sequence length="226" mass="25040">MMHLIEVKDVVKQYGSGRTLVEALHKTNFTLDKGEFNAIIGPSGSGKTTLLTILGLLQTPTSGEIFVGGKDVTKLSAKKKTDLRFNKFGFILQASNLIPFLTVKEQFKLVDKFTPSNKEKMNQTDLLKMLDLTDVAMNYPSNLSGGERQRAAIARALYNNPDVILADEPTASLDSERAKKVVGLLAKIAHEYHRGVIMITHDTRLLDSTDRVFVMRDGTLTEEKEG</sequence>
<gene>
    <name evidence="13" type="ORF">H9820_01035</name>
</gene>
<dbReference type="GO" id="GO:0022857">
    <property type="term" value="F:transmembrane transporter activity"/>
    <property type="evidence" value="ECO:0007669"/>
    <property type="project" value="TreeGrafter"/>
</dbReference>
<comment type="subunit">
    <text evidence="2">The complex is composed of two ATP-binding proteins (HrtA), two transmembrane proteins (HrtB) and a solute-binding protein.</text>
</comment>
<dbReference type="SUPFAM" id="SSF52540">
    <property type="entry name" value="P-loop containing nucleoside triphosphate hydrolases"/>
    <property type="match status" value="1"/>
</dbReference>